<reference evidence="2 3" key="1">
    <citation type="journal article" date="2012" name="J. Bacteriol.">
        <title>Draft Genome Sequences of the Diarrheagenic Escherichia coli Collection.</title>
        <authorList>
            <person name="Hazen T.H."/>
            <person name="Sahl J.W."/>
            <person name="Redman J.C."/>
            <person name="Morris C.R."/>
            <person name="Daugherty S.C."/>
            <person name="Chibucos M.C."/>
            <person name="Sengamalay N.A."/>
            <person name="Fraser-Liggett C.M."/>
            <person name="Steinsland H."/>
            <person name="Whittam T.S."/>
            <person name="Whittam B."/>
            <person name="Manning S.D."/>
            <person name="Rasko D.A."/>
        </authorList>
    </citation>
    <scope>NUCLEOTIDE SEQUENCE [LARGE SCALE GENOMIC DNA]</scope>
    <source>
        <strain evidence="2 3">DEC2D</strain>
    </source>
</reference>
<dbReference type="Proteomes" id="UP000005272">
    <property type="component" value="Unassembled WGS sequence"/>
</dbReference>
<dbReference type="AlphaFoldDB" id="A0A828U3T7"/>
<keyword evidence="1" id="KW-0472">Membrane</keyword>
<proteinExistence type="predicted"/>
<comment type="caution">
    <text evidence="2">The sequence shown here is derived from an EMBL/GenBank/DDBJ whole genome shotgun (WGS) entry which is preliminary data.</text>
</comment>
<protein>
    <submittedName>
        <fullName evidence="2">Putative membrane protein</fullName>
    </submittedName>
</protein>
<evidence type="ECO:0000313" key="2">
    <source>
        <dbReference type="EMBL" id="EHU39938.1"/>
    </source>
</evidence>
<sequence length="42" mass="4937">MYWLFVLIFISLPFVIFVYGRGISFLIACVLTTDIRKSSKMF</sequence>
<organism evidence="2 3">
    <name type="scientific">Escherichia coli DEC2D</name>
    <dbReference type="NCBI Taxonomy" id="868141"/>
    <lineage>
        <taxon>Bacteria</taxon>
        <taxon>Pseudomonadati</taxon>
        <taxon>Pseudomonadota</taxon>
        <taxon>Gammaproteobacteria</taxon>
        <taxon>Enterobacterales</taxon>
        <taxon>Enterobacteriaceae</taxon>
        <taxon>Escherichia</taxon>
    </lineage>
</organism>
<accession>A0A828U3T7</accession>
<keyword evidence="1" id="KW-1133">Transmembrane helix</keyword>
<gene>
    <name evidence="2" type="ORF">ECDEC2D_4117</name>
</gene>
<evidence type="ECO:0000256" key="1">
    <source>
        <dbReference type="SAM" id="Phobius"/>
    </source>
</evidence>
<feature type="transmembrane region" description="Helical" evidence="1">
    <location>
        <begin position="6"/>
        <end position="31"/>
    </location>
</feature>
<name>A0A828U3T7_ECOLX</name>
<keyword evidence="1" id="KW-0812">Transmembrane</keyword>
<dbReference type="EMBL" id="AIFC01000036">
    <property type="protein sequence ID" value="EHU39938.1"/>
    <property type="molecule type" value="Genomic_DNA"/>
</dbReference>
<evidence type="ECO:0000313" key="3">
    <source>
        <dbReference type="Proteomes" id="UP000005272"/>
    </source>
</evidence>